<keyword evidence="1" id="KW-0472">Membrane</keyword>
<dbReference type="RefSeq" id="WP_246942512.1">
    <property type="nucleotide sequence ID" value="NZ_JAKGAK010000025.1"/>
</dbReference>
<comment type="caution">
    <text evidence="3">The sequence shown here is derived from an EMBL/GenBank/DDBJ whole genome shotgun (WGS) entry which is preliminary data.</text>
</comment>
<evidence type="ECO:0000259" key="2">
    <source>
        <dbReference type="Pfam" id="PF07670"/>
    </source>
</evidence>
<proteinExistence type="predicted"/>
<name>A0ABV8XDZ1_9GAMM</name>
<feature type="transmembrane region" description="Helical" evidence="1">
    <location>
        <begin position="446"/>
        <end position="467"/>
    </location>
</feature>
<evidence type="ECO:0000313" key="3">
    <source>
        <dbReference type="EMBL" id="MFC4416122.1"/>
    </source>
</evidence>
<reference evidence="4" key="1">
    <citation type="journal article" date="2019" name="Int. J. Syst. Evol. Microbiol.">
        <title>The Global Catalogue of Microorganisms (GCM) 10K type strain sequencing project: providing services to taxonomists for standard genome sequencing and annotation.</title>
        <authorList>
            <consortium name="The Broad Institute Genomics Platform"/>
            <consortium name="The Broad Institute Genome Sequencing Center for Infectious Disease"/>
            <person name="Wu L."/>
            <person name="Ma J."/>
        </authorList>
    </citation>
    <scope>NUCLEOTIDE SEQUENCE [LARGE SCALE GENOMIC DNA]</scope>
    <source>
        <strain evidence="4">CCUG 49679</strain>
    </source>
</reference>
<feature type="transmembrane region" description="Helical" evidence="1">
    <location>
        <begin position="410"/>
        <end position="426"/>
    </location>
</feature>
<dbReference type="InterPro" id="IPR011642">
    <property type="entry name" value="Gate_dom"/>
</dbReference>
<feature type="transmembrane region" description="Helical" evidence="1">
    <location>
        <begin position="81"/>
        <end position="100"/>
    </location>
</feature>
<feature type="transmembrane region" description="Helical" evidence="1">
    <location>
        <begin position="255"/>
        <end position="274"/>
    </location>
</feature>
<evidence type="ECO:0000256" key="1">
    <source>
        <dbReference type="SAM" id="Phobius"/>
    </source>
</evidence>
<feature type="transmembrane region" description="Helical" evidence="1">
    <location>
        <begin position="229"/>
        <end position="249"/>
    </location>
</feature>
<feature type="transmembrane region" description="Helical" evidence="1">
    <location>
        <begin position="146"/>
        <end position="168"/>
    </location>
</feature>
<keyword evidence="1" id="KW-0812">Transmembrane</keyword>
<protein>
    <submittedName>
        <fullName evidence="3">YjiH family protein</fullName>
    </submittedName>
</protein>
<feature type="transmembrane region" description="Helical" evidence="1">
    <location>
        <begin position="381"/>
        <end position="403"/>
    </location>
</feature>
<dbReference type="EMBL" id="JBHSEO010000045">
    <property type="protein sequence ID" value="MFC4416122.1"/>
    <property type="molecule type" value="Genomic_DNA"/>
</dbReference>
<accession>A0ABV8XDZ1</accession>
<feature type="domain" description="Nucleoside transporter/FeoB GTPase Gate" evidence="2">
    <location>
        <begin position="153"/>
        <end position="252"/>
    </location>
</feature>
<dbReference type="Pfam" id="PF07670">
    <property type="entry name" value="Gate"/>
    <property type="match status" value="1"/>
</dbReference>
<organism evidence="3 4">
    <name type="scientific">Chromohalobacter beijerinckii</name>
    <dbReference type="NCBI Taxonomy" id="86179"/>
    <lineage>
        <taxon>Bacteria</taxon>
        <taxon>Pseudomonadati</taxon>
        <taxon>Pseudomonadota</taxon>
        <taxon>Gammaproteobacteria</taxon>
        <taxon>Oceanospirillales</taxon>
        <taxon>Halomonadaceae</taxon>
        <taxon>Chromohalobacter</taxon>
    </lineage>
</organism>
<sequence>MVSLLGGRLITMKSLYLETMMENVGRIKSMMPSGIKAILGSLVGVCVFFVPFSTAEGGRDIPLVMAVEKVKSLLGGGLEYVLLISMALLFMTWVCSRCFSHRALASHHGKDGWISGFLFLMALVFSLACIFHIGPEWMLSEDVGGMAIYIAGTVLLTVAIAGFFVYFLTEFGFTEFVGTLMEPLMRPLYKVPGRAAVDAVSSFVASPAVGVYITNKFYKEKKYTQRESASIAANFSVADIGFMAVLASIAGIASYLPQIVVVTFIVTFVVAIVTSRLPPLSNKKDCYIDGEQKEDSRNAEVASGRNIFLRACDAAAERARDAQLKNAIFSFVNSLKFAQKVVAYVVAIATPALALATYTPVMDYLGVLVEPYLTLFNLPDVGAIAPTVLVAITEVALPSIIIASQDVSTMSVFFVCTLSLVQIVFFTESANAMLEADIPLSLVDLILIFIIRTIIAIPLVALAAHIIF</sequence>
<gene>
    <name evidence="3" type="ORF">ACFO0E_06820</name>
</gene>
<keyword evidence="4" id="KW-1185">Reference proteome</keyword>
<keyword evidence="1" id="KW-1133">Transmembrane helix</keyword>
<evidence type="ECO:0000313" key="4">
    <source>
        <dbReference type="Proteomes" id="UP001596015"/>
    </source>
</evidence>
<feature type="transmembrane region" description="Helical" evidence="1">
    <location>
        <begin position="341"/>
        <end position="361"/>
    </location>
</feature>
<dbReference type="Proteomes" id="UP001596015">
    <property type="component" value="Unassembled WGS sequence"/>
</dbReference>
<feature type="transmembrane region" description="Helical" evidence="1">
    <location>
        <begin position="112"/>
        <end position="134"/>
    </location>
</feature>